<name>A0A8T0MFS1_PANVG</name>
<evidence type="ECO:0000256" key="1">
    <source>
        <dbReference type="SAM" id="MobiDB-lite"/>
    </source>
</evidence>
<dbReference type="EMBL" id="CM029054">
    <property type="protein sequence ID" value="KAG2535133.1"/>
    <property type="molecule type" value="Genomic_DNA"/>
</dbReference>
<evidence type="ECO:0000313" key="3">
    <source>
        <dbReference type="Proteomes" id="UP000823388"/>
    </source>
</evidence>
<keyword evidence="3" id="KW-1185">Reference proteome</keyword>
<evidence type="ECO:0000313" key="2">
    <source>
        <dbReference type="EMBL" id="KAG2535133.1"/>
    </source>
</evidence>
<protein>
    <submittedName>
        <fullName evidence="2">Uncharacterized protein</fullName>
    </submittedName>
</protein>
<dbReference type="AlphaFoldDB" id="A0A8T0MFS1"/>
<comment type="caution">
    <text evidence="2">The sequence shown here is derived from an EMBL/GenBank/DDBJ whole genome shotgun (WGS) entry which is preliminary data.</text>
</comment>
<reference evidence="2" key="1">
    <citation type="submission" date="2020-05" db="EMBL/GenBank/DDBJ databases">
        <title>WGS assembly of Panicum virgatum.</title>
        <authorList>
            <person name="Lovell J.T."/>
            <person name="Jenkins J."/>
            <person name="Shu S."/>
            <person name="Juenger T.E."/>
            <person name="Schmutz J."/>
        </authorList>
    </citation>
    <scope>NUCLEOTIDE SEQUENCE</scope>
    <source>
        <strain evidence="2">AP13</strain>
    </source>
</reference>
<accession>A0A8T0MFS1</accession>
<gene>
    <name evidence="2" type="ORF">PVAP13_9NG049473</name>
</gene>
<feature type="region of interest" description="Disordered" evidence="1">
    <location>
        <begin position="1"/>
        <end position="34"/>
    </location>
</feature>
<sequence>MPDHPAFPQHSSFQDANRKKQTVACYQRKQAPQI</sequence>
<dbReference type="Proteomes" id="UP000823388">
    <property type="component" value="Chromosome 9N"/>
</dbReference>
<proteinExistence type="predicted"/>
<organism evidence="2 3">
    <name type="scientific">Panicum virgatum</name>
    <name type="common">Blackwell switchgrass</name>
    <dbReference type="NCBI Taxonomy" id="38727"/>
    <lineage>
        <taxon>Eukaryota</taxon>
        <taxon>Viridiplantae</taxon>
        <taxon>Streptophyta</taxon>
        <taxon>Embryophyta</taxon>
        <taxon>Tracheophyta</taxon>
        <taxon>Spermatophyta</taxon>
        <taxon>Magnoliopsida</taxon>
        <taxon>Liliopsida</taxon>
        <taxon>Poales</taxon>
        <taxon>Poaceae</taxon>
        <taxon>PACMAD clade</taxon>
        <taxon>Panicoideae</taxon>
        <taxon>Panicodae</taxon>
        <taxon>Paniceae</taxon>
        <taxon>Panicinae</taxon>
        <taxon>Panicum</taxon>
        <taxon>Panicum sect. Hiantes</taxon>
    </lineage>
</organism>